<keyword evidence="3" id="KW-1185">Reference proteome</keyword>
<gene>
    <name evidence="2" type="ORF">ABZV61_36855</name>
</gene>
<dbReference type="Gene3D" id="2.160.20.80">
    <property type="entry name" value="E3 ubiquitin-protein ligase SopA"/>
    <property type="match status" value="1"/>
</dbReference>
<keyword evidence="1" id="KW-0472">Membrane</keyword>
<proteinExistence type="predicted"/>
<evidence type="ECO:0000313" key="3">
    <source>
        <dbReference type="Proteomes" id="UP001550044"/>
    </source>
</evidence>
<feature type="transmembrane region" description="Helical" evidence="1">
    <location>
        <begin position="480"/>
        <end position="500"/>
    </location>
</feature>
<evidence type="ECO:0000313" key="2">
    <source>
        <dbReference type="EMBL" id="MET8438196.1"/>
    </source>
</evidence>
<protein>
    <submittedName>
        <fullName evidence="2">Pentapeptide repeat-containing protein</fullName>
    </submittedName>
</protein>
<keyword evidence="1" id="KW-0812">Transmembrane</keyword>
<comment type="caution">
    <text evidence="2">The sequence shown here is derived from an EMBL/GenBank/DDBJ whole genome shotgun (WGS) entry which is preliminary data.</text>
</comment>
<dbReference type="Pfam" id="PF13576">
    <property type="entry name" value="Pentapeptide_3"/>
    <property type="match status" value="1"/>
</dbReference>
<dbReference type="EMBL" id="JBEXIP010000053">
    <property type="protein sequence ID" value="MET8438196.1"/>
    <property type="molecule type" value="Genomic_DNA"/>
</dbReference>
<sequence length="595" mass="65276">MASTSAPDVPDWPYCGDGVTNGDRVGCIGRSVDPHPACLAHLSGRDRDAHLASLNAGDDIDHRGTSFTGQLLTQLLNALSDPTTNHPRLGDARFESATFTDNADFESTNFTGDARFHLAMFTRNAWFESATFTREAQFDSVTFTGTAGFESVTFNGVARFHSATFNGAARFRLATFTGTADFESAAFAGIADFGSAMFTGIADFEAAGFTDDVDFGEAVFERAGELGPLVCGNTVLLSGTRFGGPVTLSIAARRLDCHRTRWESTAALRLRHADVDFAQAVFEYPLSIAAEQAHFRHSRGVRGSVVPEDLIVGTTGSGARIVSLRGVDAAHLVLADIELTQCQFTGTVHLDQIRLEGNCTFATVPARTQWRWLRPQRFTQRRTLAEEHYWRSRQPTAVPGWQQAIVDTSPTEHVGPAQLAPVYRALRKAFEDSKNEPDAADFYYGEMEMRRHDHDRPRAERALLAAYWALSGYGLRATRAVVWLLLAMTGTLLVMMLWGLPAYSWKPETVGSLSGRQVRLPTGKPDPVNPTNALQERLSSQRFEGSLRVVVNSVIFRSSDQDLTTTGTYTEMASRLTEPVLLGLAVLAIRGRIKR</sequence>
<dbReference type="Proteomes" id="UP001550044">
    <property type="component" value="Unassembled WGS sequence"/>
</dbReference>
<reference evidence="2 3" key="1">
    <citation type="submission" date="2024-06" db="EMBL/GenBank/DDBJ databases">
        <title>The Natural Products Discovery Center: Release of the First 8490 Sequenced Strains for Exploring Actinobacteria Biosynthetic Diversity.</title>
        <authorList>
            <person name="Kalkreuter E."/>
            <person name="Kautsar S.A."/>
            <person name="Yang D."/>
            <person name="Bader C.D."/>
            <person name="Teijaro C.N."/>
            <person name="Fluegel L."/>
            <person name="Davis C.M."/>
            <person name="Simpson J.R."/>
            <person name="Lauterbach L."/>
            <person name="Steele A.D."/>
            <person name="Gui C."/>
            <person name="Meng S."/>
            <person name="Li G."/>
            <person name="Viehrig K."/>
            <person name="Ye F."/>
            <person name="Su P."/>
            <person name="Kiefer A.F."/>
            <person name="Nichols A."/>
            <person name="Cepeda A.J."/>
            <person name="Yan W."/>
            <person name="Fan B."/>
            <person name="Jiang Y."/>
            <person name="Adhikari A."/>
            <person name="Zheng C.-J."/>
            <person name="Schuster L."/>
            <person name="Cowan T.M."/>
            <person name="Smanski M.J."/>
            <person name="Chevrette M.G."/>
            <person name="De Carvalho L.P.S."/>
            <person name="Shen B."/>
        </authorList>
    </citation>
    <scope>NUCLEOTIDE SEQUENCE [LARGE SCALE GENOMIC DNA]</scope>
    <source>
        <strain evidence="2 3">NPDC005137</strain>
    </source>
</reference>
<organism evidence="2 3">
    <name type="scientific">Streptomyces sp. 900116325</name>
    <dbReference type="NCBI Taxonomy" id="3154295"/>
    <lineage>
        <taxon>Bacteria</taxon>
        <taxon>Bacillati</taxon>
        <taxon>Actinomycetota</taxon>
        <taxon>Actinomycetes</taxon>
        <taxon>Kitasatosporales</taxon>
        <taxon>Streptomycetaceae</taxon>
        <taxon>Streptomyces</taxon>
    </lineage>
</organism>
<evidence type="ECO:0000256" key="1">
    <source>
        <dbReference type="SAM" id="Phobius"/>
    </source>
</evidence>
<dbReference type="RefSeq" id="WP_356712707.1">
    <property type="nucleotide sequence ID" value="NZ_JBEXIP010000053.1"/>
</dbReference>
<accession>A0ABV2UL56</accession>
<dbReference type="InterPro" id="IPR001646">
    <property type="entry name" value="5peptide_repeat"/>
</dbReference>
<keyword evidence="1" id="KW-1133">Transmembrane helix</keyword>
<name>A0ABV2UL56_9ACTN</name>